<name>A0ABR8A2H7_9CYAN</name>
<comment type="similarity">
    <text evidence="1">Belongs to the 'phage' integrase family.</text>
</comment>
<dbReference type="Gene3D" id="1.10.443.10">
    <property type="entry name" value="Intergrase catalytic core"/>
    <property type="match status" value="2"/>
</dbReference>
<keyword evidence="9" id="KW-1185">Reference proteome</keyword>
<dbReference type="SUPFAM" id="SSF56349">
    <property type="entry name" value="DNA breaking-rejoining enzymes"/>
    <property type="match status" value="2"/>
</dbReference>
<accession>A0ABR8A2H7</accession>
<evidence type="ECO:0000256" key="1">
    <source>
        <dbReference type="ARBA" id="ARBA00008857"/>
    </source>
</evidence>
<evidence type="ECO:0000256" key="4">
    <source>
        <dbReference type="ARBA" id="ARBA00023172"/>
    </source>
</evidence>
<reference evidence="8 9" key="1">
    <citation type="journal article" date="2020" name="ISME J.">
        <title>Comparative genomics reveals insights into cyanobacterial evolution and habitat adaptation.</title>
        <authorList>
            <person name="Chen M.Y."/>
            <person name="Teng W.K."/>
            <person name="Zhao L."/>
            <person name="Hu C.X."/>
            <person name="Zhou Y.K."/>
            <person name="Han B.P."/>
            <person name="Song L.R."/>
            <person name="Shu W.S."/>
        </authorList>
    </citation>
    <scope>NUCLEOTIDE SEQUENCE [LARGE SCALE GENOMIC DNA]</scope>
    <source>
        <strain evidence="8 9">FACHB-723</strain>
    </source>
</reference>
<evidence type="ECO:0000259" key="7">
    <source>
        <dbReference type="PROSITE" id="PS51900"/>
    </source>
</evidence>
<feature type="domain" description="Core-binding (CB)" evidence="7">
    <location>
        <begin position="209"/>
        <end position="303"/>
    </location>
</feature>
<dbReference type="InterPro" id="IPR050090">
    <property type="entry name" value="Tyrosine_recombinase_XerCD"/>
</dbReference>
<dbReference type="PROSITE" id="PS51900">
    <property type="entry name" value="CB"/>
    <property type="match status" value="1"/>
</dbReference>
<evidence type="ECO:0000256" key="5">
    <source>
        <dbReference type="PROSITE-ProRule" id="PRU01248"/>
    </source>
</evidence>
<dbReference type="InterPro" id="IPR013762">
    <property type="entry name" value="Integrase-like_cat_sf"/>
</dbReference>
<dbReference type="Proteomes" id="UP000642094">
    <property type="component" value="Unassembled WGS sequence"/>
</dbReference>
<dbReference type="InterPro" id="IPR004107">
    <property type="entry name" value="Integrase_SAM-like_N"/>
</dbReference>
<gene>
    <name evidence="8" type="ORF">H6F41_16725</name>
</gene>
<proteinExistence type="inferred from homology"/>
<evidence type="ECO:0000259" key="6">
    <source>
        <dbReference type="PROSITE" id="PS51898"/>
    </source>
</evidence>
<organism evidence="8 9">
    <name type="scientific">Pseudanabaena mucicola FACHB-723</name>
    <dbReference type="NCBI Taxonomy" id="2692860"/>
    <lineage>
        <taxon>Bacteria</taxon>
        <taxon>Bacillati</taxon>
        <taxon>Cyanobacteriota</taxon>
        <taxon>Cyanophyceae</taxon>
        <taxon>Pseudanabaenales</taxon>
        <taxon>Pseudanabaenaceae</taxon>
        <taxon>Pseudanabaena</taxon>
    </lineage>
</organism>
<evidence type="ECO:0000256" key="3">
    <source>
        <dbReference type="ARBA" id="ARBA00023125"/>
    </source>
</evidence>
<evidence type="ECO:0000313" key="9">
    <source>
        <dbReference type="Proteomes" id="UP000642094"/>
    </source>
</evidence>
<dbReference type="RefSeq" id="WP_190404596.1">
    <property type="nucleotide sequence ID" value="NZ_JACJQB010000051.1"/>
</dbReference>
<feature type="domain" description="Tyr recombinase" evidence="6">
    <location>
        <begin position="324"/>
        <end position="510"/>
    </location>
</feature>
<evidence type="ECO:0000313" key="8">
    <source>
        <dbReference type="EMBL" id="MBD2189778.1"/>
    </source>
</evidence>
<dbReference type="EMBL" id="JACJQB010000051">
    <property type="protein sequence ID" value="MBD2189778.1"/>
    <property type="molecule type" value="Genomic_DNA"/>
</dbReference>
<dbReference type="Pfam" id="PF00589">
    <property type="entry name" value="Phage_integrase"/>
    <property type="match status" value="2"/>
</dbReference>
<dbReference type="InterPro" id="IPR044068">
    <property type="entry name" value="CB"/>
</dbReference>
<dbReference type="InterPro" id="IPR011010">
    <property type="entry name" value="DNA_brk_join_enz"/>
</dbReference>
<dbReference type="Pfam" id="PF02899">
    <property type="entry name" value="Phage_int_SAM_1"/>
    <property type="match status" value="1"/>
</dbReference>
<keyword evidence="4" id="KW-0233">DNA recombination</keyword>
<dbReference type="PROSITE" id="PS51898">
    <property type="entry name" value="TYR_RECOMBINASE"/>
    <property type="match status" value="1"/>
</dbReference>
<dbReference type="InterPro" id="IPR002104">
    <property type="entry name" value="Integrase_catalytic"/>
</dbReference>
<protein>
    <submittedName>
        <fullName evidence="8">Tyrosine-type recombinase/integrase</fullName>
    </submittedName>
</protein>
<sequence length="516" mass="57971">MQNDIAESILTVCDRNTLAGQRDFAILHLLINNSLKRQQVAAINIIDFNYELRSLKVAQRYKRQGQSNPKEIISLSLDTATALQDWLNLTHLPSEHENTQTPLFISLDRANYGHRLTGTAIYGIVKRAANHAGITNAIAPEQLRFSQDKYGLNLALKKDIETHSKTSIETVKTQSRLVIASNSVSNLECENQDKTHLDTIETQISAIPYALTELNPSILNSLLADKRSLNTRRAYEKDLRYFFLAAYGQKPTEAVIAQFLQLNRFDAIAIVLRYKSDLITLGLKESTINRRLSALKSLVNFATKLGKCTWNLDDIPTETVQTYRDTTGIKPDGIRQMLLKIDRNTIKGKRDFAILRLLWDNALRRNEVVSANIGDFDPELRSLQILGKGRGSQKSLISLSLGTASAIQDWLSQIKTKSNDRPLFHSLDPVNHGHRLTGTAIYQIVDQLARDSGIAKKMSPHRIRHSAITAALDATNGNVRKVQKLSRHKKLDTLMLYDDNRTNMQGEVSSLLGDLI</sequence>
<dbReference type="PANTHER" id="PTHR30349:SF64">
    <property type="entry name" value="PROPHAGE INTEGRASE INTD-RELATED"/>
    <property type="match status" value="1"/>
</dbReference>
<dbReference type="CDD" id="cd01195">
    <property type="entry name" value="INT_C_like_5"/>
    <property type="match status" value="1"/>
</dbReference>
<keyword evidence="2" id="KW-0229">DNA integration</keyword>
<keyword evidence="3 5" id="KW-0238">DNA-binding</keyword>
<comment type="caution">
    <text evidence="8">The sequence shown here is derived from an EMBL/GenBank/DDBJ whole genome shotgun (WGS) entry which is preliminary data.</text>
</comment>
<dbReference type="InterPro" id="IPR010998">
    <property type="entry name" value="Integrase_recombinase_N"/>
</dbReference>
<dbReference type="PANTHER" id="PTHR30349">
    <property type="entry name" value="PHAGE INTEGRASE-RELATED"/>
    <property type="match status" value="1"/>
</dbReference>
<dbReference type="Gene3D" id="1.10.150.130">
    <property type="match status" value="1"/>
</dbReference>
<evidence type="ECO:0000256" key="2">
    <source>
        <dbReference type="ARBA" id="ARBA00022908"/>
    </source>
</evidence>